<dbReference type="PRINTS" id="PR00038">
    <property type="entry name" value="HTHLUXR"/>
</dbReference>
<dbReference type="SUPFAM" id="SSF46894">
    <property type="entry name" value="C-terminal effector domain of the bipartite response regulators"/>
    <property type="match status" value="1"/>
</dbReference>
<evidence type="ECO:0000259" key="3">
    <source>
        <dbReference type="PROSITE" id="PS50043"/>
    </source>
</evidence>
<gene>
    <name evidence="4" type="ORF">JD77_02383</name>
</gene>
<evidence type="ECO:0000256" key="2">
    <source>
        <dbReference type="ARBA" id="ARBA00022840"/>
    </source>
</evidence>
<dbReference type="InterPro" id="IPR016032">
    <property type="entry name" value="Sig_transdc_resp-reg_C-effctor"/>
</dbReference>
<evidence type="ECO:0000313" key="5">
    <source>
        <dbReference type="Proteomes" id="UP000319825"/>
    </source>
</evidence>
<dbReference type="PANTHER" id="PTHR16305:SF28">
    <property type="entry name" value="GUANYLATE CYCLASE DOMAIN-CONTAINING PROTEIN"/>
    <property type="match status" value="1"/>
</dbReference>
<dbReference type="Proteomes" id="UP000319825">
    <property type="component" value="Unassembled WGS sequence"/>
</dbReference>
<sequence length="967" mass="104443">MPEEDNFPLPVLVGRDRERDILYEGLSQARHGHGGCVIVVGGDGTGKSRLVREAVRRARHGGMSVLLGRTGSTGPAVRLRPLTEALAHLFRTEPILEHPSLRPYRSALGGLIPEYRSPGAPPVPASPVLLGEAVLRLLSVTGADRGCLLALEDLHDADPGTLAVVEYLADNVAGQGTLLLATVRQGPGSAWDLAQALSRRCSGTLLPLHPLDPPAVRLLAASRLGLAPEHVPEPVVDRLCRDSAGNPFLAGELVRAMLDSGTLVLDPSGCRLVDEVRTEVPSAVRHTVAGQATRLGPAGRQLLTAAAVIGERFPVSVLGQALRLDRDDLLRHVRAAVTAGLIAPGGDDHDWYAFRNPTTAVALLGLLTPADQAALAQRSAEAVHELHPDLPGEWCAFAARLAGRAGDVPEAARLLVLAGRRALNAGRLWAATETLERAWELAETSLDGPLRVDVLHELLCALVESGDAGRGLRLLDSLDDLCHPAVPPERLAAVHVQFARLACLAGRRADAVVQLEAARAVLGPDAHGRQTAHVDAVAAHLAVDTPEQAARLADRAVDEAERAGLPAVACLGWQARGVLASRRETDEAQACFFRMRQLADRHHLPLWRARATALLAEQRWLLTGDADALVRSAERTRRIGAQTLRHTVGSLLAWDQALRGRYAEAERLVTESAAEAQRLGLHDAVARSILVRAICAGHQGRRREVDEALAELRHAGGTGSPYAALVHGMAYAVCALLEEDPDRARDELARAARCDSQRAAPYPLAGEHGLGLLLDVLRGEADWRRCREVGESGPGRLRWNRQFGLLAEAVLLGRQGRREQAEAAVTAVRRGPHPVAVHLGLRLVAEAARTDRWGEPVDWLRQAEEYFRQAGLPTPARACRAELRRSGVVVPHRRDTSRVPPPLRLKGVTEREYEVLELMADWSDNRSIASELFISPRTVEKHVASLIAKTEQANRAALSRYAARFRQ</sequence>
<dbReference type="GO" id="GO:0004016">
    <property type="term" value="F:adenylate cyclase activity"/>
    <property type="evidence" value="ECO:0007669"/>
    <property type="project" value="TreeGrafter"/>
</dbReference>
<accession>A0A562I9F7</accession>
<dbReference type="InterPro" id="IPR036388">
    <property type="entry name" value="WH-like_DNA-bd_sf"/>
</dbReference>
<dbReference type="Pfam" id="PF00196">
    <property type="entry name" value="GerE"/>
    <property type="match status" value="1"/>
</dbReference>
<keyword evidence="5" id="KW-1185">Reference proteome</keyword>
<dbReference type="OrthoDB" id="5378762at2"/>
<keyword evidence="2" id="KW-0067">ATP-binding</keyword>
<keyword evidence="1" id="KW-0547">Nucleotide-binding</keyword>
<dbReference type="RefSeq" id="WP_145774274.1">
    <property type="nucleotide sequence ID" value="NZ_BAAATQ010000165.1"/>
</dbReference>
<feature type="domain" description="HTH luxR-type" evidence="3">
    <location>
        <begin position="901"/>
        <end position="966"/>
    </location>
</feature>
<proteinExistence type="predicted"/>
<name>A0A562I9F7_MICOL</name>
<reference evidence="4 5" key="1">
    <citation type="submission" date="2019-07" db="EMBL/GenBank/DDBJ databases">
        <title>R&amp;d 2014.</title>
        <authorList>
            <person name="Klenk H.-P."/>
        </authorList>
    </citation>
    <scope>NUCLEOTIDE SEQUENCE [LARGE SCALE GENOMIC DNA]</scope>
    <source>
        <strain evidence="4 5">DSM 43868</strain>
    </source>
</reference>
<dbReference type="EMBL" id="VLKE01000001">
    <property type="protein sequence ID" value="TWH67408.1"/>
    <property type="molecule type" value="Genomic_DNA"/>
</dbReference>
<dbReference type="GO" id="GO:0003677">
    <property type="term" value="F:DNA binding"/>
    <property type="evidence" value="ECO:0007669"/>
    <property type="project" value="InterPro"/>
</dbReference>
<dbReference type="InterPro" id="IPR011990">
    <property type="entry name" value="TPR-like_helical_dom_sf"/>
</dbReference>
<dbReference type="SUPFAM" id="SSF52540">
    <property type="entry name" value="P-loop containing nucleoside triphosphate hydrolases"/>
    <property type="match status" value="1"/>
</dbReference>
<dbReference type="GO" id="GO:0006355">
    <property type="term" value="P:regulation of DNA-templated transcription"/>
    <property type="evidence" value="ECO:0007669"/>
    <property type="project" value="InterPro"/>
</dbReference>
<dbReference type="GO" id="GO:0005737">
    <property type="term" value="C:cytoplasm"/>
    <property type="evidence" value="ECO:0007669"/>
    <property type="project" value="TreeGrafter"/>
</dbReference>
<dbReference type="CDD" id="cd06170">
    <property type="entry name" value="LuxR_C_like"/>
    <property type="match status" value="1"/>
</dbReference>
<dbReference type="Gene3D" id="1.10.10.10">
    <property type="entry name" value="Winged helix-like DNA-binding domain superfamily/Winged helix DNA-binding domain"/>
    <property type="match status" value="1"/>
</dbReference>
<dbReference type="SUPFAM" id="SSF48452">
    <property type="entry name" value="TPR-like"/>
    <property type="match status" value="1"/>
</dbReference>
<dbReference type="InterPro" id="IPR000792">
    <property type="entry name" value="Tscrpt_reg_LuxR_C"/>
</dbReference>
<dbReference type="PROSITE" id="PS50043">
    <property type="entry name" value="HTH_LUXR_2"/>
    <property type="match status" value="1"/>
</dbReference>
<dbReference type="Pfam" id="PF13191">
    <property type="entry name" value="AAA_16"/>
    <property type="match status" value="1"/>
</dbReference>
<dbReference type="SMART" id="SM00421">
    <property type="entry name" value="HTH_LUXR"/>
    <property type="match status" value="1"/>
</dbReference>
<evidence type="ECO:0000256" key="1">
    <source>
        <dbReference type="ARBA" id="ARBA00022741"/>
    </source>
</evidence>
<dbReference type="InterPro" id="IPR041664">
    <property type="entry name" value="AAA_16"/>
</dbReference>
<protein>
    <submittedName>
        <fullName evidence="4">Putative ATPase</fullName>
    </submittedName>
</protein>
<dbReference type="GO" id="GO:0005524">
    <property type="term" value="F:ATP binding"/>
    <property type="evidence" value="ECO:0007669"/>
    <property type="project" value="UniProtKB-KW"/>
</dbReference>
<dbReference type="InterPro" id="IPR027417">
    <property type="entry name" value="P-loop_NTPase"/>
</dbReference>
<evidence type="ECO:0000313" key="4">
    <source>
        <dbReference type="EMBL" id="TWH67408.1"/>
    </source>
</evidence>
<organism evidence="4 5">
    <name type="scientific">Micromonospora olivasterospora</name>
    <dbReference type="NCBI Taxonomy" id="1880"/>
    <lineage>
        <taxon>Bacteria</taxon>
        <taxon>Bacillati</taxon>
        <taxon>Actinomycetota</taxon>
        <taxon>Actinomycetes</taxon>
        <taxon>Micromonosporales</taxon>
        <taxon>Micromonosporaceae</taxon>
        <taxon>Micromonospora</taxon>
    </lineage>
</organism>
<dbReference type="AlphaFoldDB" id="A0A562I9F7"/>
<comment type="caution">
    <text evidence="4">The sequence shown here is derived from an EMBL/GenBank/DDBJ whole genome shotgun (WGS) entry which is preliminary data.</text>
</comment>
<dbReference type="PANTHER" id="PTHR16305">
    <property type="entry name" value="TESTICULAR SOLUBLE ADENYLYL CYCLASE"/>
    <property type="match status" value="1"/>
</dbReference>